<dbReference type="GO" id="GO:0044780">
    <property type="term" value="P:bacterial-type flagellum assembly"/>
    <property type="evidence" value="ECO:0007669"/>
    <property type="project" value="InterPro"/>
</dbReference>
<gene>
    <name evidence="1" type="ORF">SAMN05518682_0182</name>
</gene>
<organism evidence="1 2">
    <name type="scientific">Cellulosimicrobium aquatile</name>
    <dbReference type="NCBI Taxonomy" id="1612203"/>
    <lineage>
        <taxon>Bacteria</taxon>
        <taxon>Bacillati</taxon>
        <taxon>Actinomycetota</taxon>
        <taxon>Actinomycetes</taxon>
        <taxon>Micrococcales</taxon>
        <taxon>Promicromonosporaceae</taxon>
        <taxon>Cellulosimicrobium</taxon>
    </lineage>
</organism>
<dbReference type="Pfam" id="PF02623">
    <property type="entry name" value="FliW"/>
    <property type="match status" value="1"/>
</dbReference>
<protein>
    <submittedName>
        <fullName evidence="1">Flagellar assembly factor FliW</fullName>
    </submittedName>
</protein>
<reference evidence="2" key="1">
    <citation type="submission" date="2017-01" db="EMBL/GenBank/DDBJ databases">
        <authorList>
            <person name="Varghese N."/>
            <person name="Submissions S."/>
        </authorList>
    </citation>
    <scope>NUCLEOTIDE SEQUENCE [LARGE SCALE GENOMIC DNA]</scope>
    <source>
        <strain evidence="2">3bp</strain>
    </source>
</reference>
<name>A0A1N6N676_9MICO</name>
<keyword evidence="1" id="KW-0282">Flagellum</keyword>
<dbReference type="SUPFAM" id="SSF141457">
    <property type="entry name" value="BH3618-like"/>
    <property type="match status" value="1"/>
</dbReference>
<evidence type="ECO:0000313" key="2">
    <source>
        <dbReference type="Proteomes" id="UP000186235"/>
    </source>
</evidence>
<dbReference type="EMBL" id="FTMI01000001">
    <property type="protein sequence ID" value="SIP87560.1"/>
    <property type="molecule type" value="Genomic_DNA"/>
</dbReference>
<evidence type="ECO:0000313" key="1">
    <source>
        <dbReference type="EMBL" id="SIP87560.1"/>
    </source>
</evidence>
<keyword evidence="1" id="KW-0969">Cilium</keyword>
<dbReference type="RefSeq" id="WP_021483278.1">
    <property type="nucleotide sequence ID" value="NZ_FTMI01000001.1"/>
</dbReference>
<dbReference type="GeneID" id="66334859"/>
<proteinExistence type="predicted"/>
<keyword evidence="1" id="KW-0966">Cell projection</keyword>
<dbReference type="AlphaFoldDB" id="A0A1N6N676"/>
<keyword evidence="2" id="KW-1185">Reference proteome</keyword>
<dbReference type="Proteomes" id="UP000186235">
    <property type="component" value="Unassembled WGS sequence"/>
</dbReference>
<sequence length="121" mass="12585">MTTLTFVTPPPGLAARRFELLTEQGDGVYTLSALDTPGVEMLVLDPGRWVPGYSPAIPSSDLARIGAEDTDPLVLVVASVRAGGVHANLMAPVLVHPDTGAAVQSVLDGQGLDLRRTLVTA</sequence>
<dbReference type="InterPro" id="IPR024046">
    <property type="entry name" value="Flagellar_assmbl_FliW_dom_sf"/>
</dbReference>
<dbReference type="Gene3D" id="2.30.290.10">
    <property type="entry name" value="BH3618-like"/>
    <property type="match status" value="1"/>
</dbReference>
<dbReference type="InterPro" id="IPR003775">
    <property type="entry name" value="Flagellar_assembly_factor_FliW"/>
</dbReference>
<accession>A0A1N6N676</accession>